<feature type="non-terminal residue" evidence="1">
    <location>
        <position position="1"/>
    </location>
</feature>
<gene>
    <name evidence="1" type="ORF">LCGC14_1786880</name>
</gene>
<reference evidence="1" key="1">
    <citation type="journal article" date="2015" name="Nature">
        <title>Complex archaea that bridge the gap between prokaryotes and eukaryotes.</title>
        <authorList>
            <person name="Spang A."/>
            <person name="Saw J.H."/>
            <person name="Jorgensen S.L."/>
            <person name="Zaremba-Niedzwiedzka K."/>
            <person name="Martijn J."/>
            <person name="Lind A.E."/>
            <person name="van Eijk R."/>
            <person name="Schleper C."/>
            <person name="Guy L."/>
            <person name="Ettema T.J."/>
        </authorList>
    </citation>
    <scope>NUCLEOTIDE SEQUENCE</scope>
</reference>
<sequence length="32" mass="3384">GVIDSVRALGPFEGYQKINTMGPMVSSESANQ</sequence>
<dbReference type="AlphaFoldDB" id="A0A0F9GTN4"/>
<evidence type="ECO:0000313" key="1">
    <source>
        <dbReference type="EMBL" id="KKM02190.1"/>
    </source>
</evidence>
<organism evidence="1">
    <name type="scientific">marine sediment metagenome</name>
    <dbReference type="NCBI Taxonomy" id="412755"/>
    <lineage>
        <taxon>unclassified sequences</taxon>
        <taxon>metagenomes</taxon>
        <taxon>ecological metagenomes</taxon>
    </lineage>
</organism>
<comment type="caution">
    <text evidence="1">The sequence shown here is derived from an EMBL/GenBank/DDBJ whole genome shotgun (WGS) entry which is preliminary data.</text>
</comment>
<protein>
    <submittedName>
        <fullName evidence="1">Uncharacterized protein</fullName>
    </submittedName>
</protein>
<name>A0A0F9GTN4_9ZZZZ</name>
<dbReference type="EMBL" id="LAZR01017001">
    <property type="protein sequence ID" value="KKM02190.1"/>
    <property type="molecule type" value="Genomic_DNA"/>
</dbReference>
<proteinExistence type="predicted"/>
<accession>A0A0F9GTN4</accession>